<keyword evidence="2 3" id="KW-0853">WD repeat</keyword>
<dbReference type="PANTHER" id="PTHR19842">
    <property type="entry name" value="G BETA-LIKE PROTEIN GBL"/>
    <property type="match status" value="1"/>
</dbReference>
<evidence type="ECO:0000256" key="2">
    <source>
        <dbReference type="PROSITE-ProRule" id="PRU00221"/>
    </source>
</evidence>
<keyword evidence="3" id="KW-0677">Repeat</keyword>
<dbReference type="SMART" id="SM00320">
    <property type="entry name" value="WD40"/>
    <property type="match status" value="2"/>
</dbReference>
<comment type="subunit">
    <text evidence="3">Part of TORC1 complex. Part of the TORC2 complex.</text>
</comment>
<sequence length="119" mass="13768">MKNNNIDGFDVNFKQKLNAHNKKGLACVFTDDGSLLATCSADKTVKIWKLSDMTLHSELIDPKKRWVWNCAFTADSKYLFTVSSDIFPLLWHVEKKQVLRRYMGHQSNVTSMDFCDEVF</sequence>
<dbReference type="Pfam" id="PF00400">
    <property type="entry name" value="WD40"/>
    <property type="match status" value="1"/>
</dbReference>
<dbReference type="GO" id="GO:0031931">
    <property type="term" value="C:TORC1 complex"/>
    <property type="evidence" value="ECO:0007669"/>
    <property type="project" value="UniProtKB-UniRule"/>
</dbReference>
<dbReference type="PROSITE" id="PS50082">
    <property type="entry name" value="WD_REPEATS_2"/>
    <property type="match status" value="1"/>
</dbReference>
<feature type="repeat" description="WD" evidence="2">
    <location>
        <begin position="17"/>
        <end position="58"/>
    </location>
</feature>
<accession>A0A6G3MFA2</accession>
<dbReference type="SUPFAM" id="SSF50978">
    <property type="entry name" value="WD40 repeat-like"/>
    <property type="match status" value="1"/>
</dbReference>
<reference evidence="4" key="1">
    <citation type="submission" date="2018-11" db="EMBL/GenBank/DDBJ databases">
        <title>Henneguya salminicola genome and transcriptome.</title>
        <authorList>
            <person name="Yahalomi D."/>
            <person name="Atkinson S.D."/>
            <person name="Neuhof M."/>
            <person name="Chang E.S."/>
            <person name="Philippe H."/>
            <person name="Cartwright P."/>
            <person name="Bartholomew J.L."/>
            <person name="Huchon D."/>
        </authorList>
    </citation>
    <scope>NUCLEOTIDE SEQUENCE</scope>
    <source>
        <strain evidence="4">Hz1</strain>
        <tissue evidence="4">Whole</tissue>
    </source>
</reference>
<keyword evidence="3" id="KW-0963">Cytoplasm</keyword>
<dbReference type="AlphaFoldDB" id="A0A6G3MFA2"/>
<name>A0A6G3MFA2_HENSL</name>
<comment type="similarity">
    <text evidence="1 3">Belongs to the WD repeat LST8 family.</text>
</comment>
<dbReference type="GO" id="GO:0031929">
    <property type="term" value="P:TOR signaling"/>
    <property type="evidence" value="ECO:0007669"/>
    <property type="project" value="UniProtKB-UniRule"/>
</dbReference>
<dbReference type="GO" id="GO:0031932">
    <property type="term" value="C:TORC2 complex"/>
    <property type="evidence" value="ECO:0007669"/>
    <property type="project" value="UniProtKB-UniRule"/>
</dbReference>
<dbReference type="PANTHER" id="PTHR19842:SF0">
    <property type="entry name" value="TARGET OF RAPAMYCIN COMPLEX SUBUNIT LST8"/>
    <property type="match status" value="1"/>
</dbReference>
<dbReference type="Gene3D" id="2.130.10.10">
    <property type="entry name" value="YVTN repeat-like/Quinoprotein amine dehydrogenase"/>
    <property type="match status" value="1"/>
</dbReference>
<proteinExistence type="inferred from homology"/>
<protein>
    <recommendedName>
        <fullName evidence="3">Target of rapamycin complex subunit lst8</fullName>
        <shortName evidence="3">TORC subunit lst8</shortName>
    </recommendedName>
</protein>
<evidence type="ECO:0000313" key="4">
    <source>
        <dbReference type="EMBL" id="NDJ92715.1"/>
    </source>
</evidence>
<organism evidence="4">
    <name type="scientific">Henneguya salminicola</name>
    <name type="common">Myxosporean</name>
    <dbReference type="NCBI Taxonomy" id="69463"/>
    <lineage>
        <taxon>Eukaryota</taxon>
        <taxon>Metazoa</taxon>
        <taxon>Cnidaria</taxon>
        <taxon>Myxozoa</taxon>
        <taxon>Myxosporea</taxon>
        <taxon>Bivalvulida</taxon>
        <taxon>Platysporina</taxon>
        <taxon>Myxobolidae</taxon>
        <taxon>Henneguya</taxon>
    </lineage>
</organism>
<dbReference type="InterPro" id="IPR037588">
    <property type="entry name" value="MLST8"/>
</dbReference>
<dbReference type="InterPro" id="IPR001680">
    <property type="entry name" value="WD40_rpt"/>
</dbReference>
<dbReference type="InterPro" id="IPR036322">
    <property type="entry name" value="WD40_repeat_dom_sf"/>
</dbReference>
<comment type="subcellular location">
    <subcellularLocation>
        <location evidence="3">Cytoplasm</location>
    </subcellularLocation>
</comment>
<dbReference type="PROSITE" id="PS50294">
    <property type="entry name" value="WD_REPEATS_REGION"/>
    <property type="match status" value="1"/>
</dbReference>
<dbReference type="InterPro" id="IPR015943">
    <property type="entry name" value="WD40/YVTN_repeat-like_dom_sf"/>
</dbReference>
<dbReference type="GO" id="GO:0032956">
    <property type="term" value="P:regulation of actin cytoskeleton organization"/>
    <property type="evidence" value="ECO:0007669"/>
    <property type="project" value="TreeGrafter"/>
</dbReference>
<evidence type="ECO:0000256" key="1">
    <source>
        <dbReference type="ARBA" id="ARBA00009890"/>
    </source>
</evidence>
<evidence type="ECO:0000256" key="3">
    <source>
        <dbReference type="RuleBase" id="RU369068"/>
    </source>
</evidence>
<dbReference type="EMBL" id="GHBP01001371">
    <property type="protein sequence ID" value="NDJ92715.1"/>
    <property type="molecule type" value="Transcribed_RNA"/>
</dbReference>
<dbReference type="GO" id="GO:0005737">
    <property type="term" value="C:cytoplasm"/>
    <property type="evidence" value="ECO:0007669"/>
    <property type="project" value="UniProtKB-SubCell"/>
</dbReference>
<comment type="function">
    <text evidence="3">Subunit of TORC1 and TORC2, which regulate cell growth and survival in response to nutrient and hormonal signals.</text>
</comment>